<dbReference type="Proteomes" id="UP000831422">
    <property type="component" value="Chromosome"/>
</dbReference>
<evidence type="ECO:0008006" key="4">
    <source>
        <dbReference type="Google" id="ProtNLM"/>
    </source>
</evidence>
<sequence length="127" mass="15357">MLGSIHRYSSYLKKSIGSFLIMKKILMLFVSIFILLFFNQFFSNLWMLMTDSSNYIPEYSNIFTLKITQVDEGSGGYWRYAQDHKNYYYFSEKDVNTYYQIALNHHCENFNKLDVQTWCEVKKFQRK</sequence>
<evidence type="ECO:0000313" key="2">
    <source>
        <dbReference type="EMBL" id="UPO22230.1"/>
    </source>
</evidence>
<proteinExistence type="predicted"/>
<gene>
    <name evidence="2" type="ORF">MZO21_06690</name>
</gene>
<keyword evidence="3" id="KW-1185">Reference proteome</keyword>
<accession>A0ABY4JWE3</accession>
<keyword evidence="1" id="KW-1133">Transmembrane helix</keyword>
<reference evidence="2 3" key="1">
    <citation type="submission" date="2022-04" db="EMBL/GenBank/DDBJ databases">
        <title>Occurrence of NDM-1-producing Shewanella putrefaciens and Acinetobacter portensis in a dairy farm from China.</title>
        <authorList>
            <person name="Li R."/>
            <person name="Zhang L."/>
        </authorList>
    </citation>
    <scope>NUCLEOTIDE SEQUENCE [LARGE SCALE GENOMIC DNA]</scope>
    <source>
        <strain evidence="2 3">JNE5</strain>
    </source>
</reference>
<evidence type="ECO:0000256" key="1">
    <source>
        <dbReference type="SAM" id="Phobius"/>
    </source>
</evidence>
<organism evidence="2 3">
    <name type="scientific">Acinetobacter portensis</name>
    <dbReference type="NCBI Taxonomy" id="1839785"/>
    <lineage>
        <taxon>Bacteria</taxon>
        <taxon>Pseudomonadati</taxon>
        <taxon>Pseudomonadota</taxon>
        <taxon>Gammaproteobacteria</taxon>
        <taxon>Moraxellales</taxon>
        <taxon>Moraxellaceae</taxon>
        <taxon>Acinetobacter</taxon>
    </lineage>
</organism>
<evidence type="ECO:0000313" key="3">
    <source>
        <dbReference type="Proteomes" id="UP000831422"/>
    </source>
</evidence>
<dbReference type="EMBL" id="CP096120">
    <property type="protein sequence ID" value="UPO22230.1"/>
    <property type="molecule type" value="Genomic_DNA"/>
</dbReference>
<name>A0ABY4JWE3_9GAMM</name>
<keyword evidence="1" id="KW-0812">Transmembrane</keyword>
<dbReference type="RefSeq" id="WP_171501153.1">
    <property type="nucleotide sequence ID" value="NZ_CP096120.1"/>
</dbReference>
<protein>
    <recommendedName>
        <fullName evidence="4">KTSC domain-containing protein</fullName>
    </recommendedName>
</protein>
<feature type="transmembrane region" description="Helical" evidence="1">
    <location>
        <begin position="21"/>
        <end position="42"/>
    </location>
</feature>
<keyword evidence="1" id="KW-0472">Membrane</keyword>